<feature type="compositionally biased region" description="Low complexity" evidence="1">
    <location>
        <begin position="544"/>
        <end position="563"/>
    </location>
</feature>
<feature type="region of interest" description="Disordered" evidence="1">
    <location>
        <begin position="595"/>
        <end position="627"/>
    </location>
</feature>
<organism evidence="2 3">
    <name type="scientific">Acrobeloides nanus</name>
    <dbReference type="NCBI Taxonomy" id="290746"/>
    <lineage>
        <taxon>Eukaryota</taxon>
        <taxon>Metazoa</taxon>
        <taxon>Ecdysozoa</taxon>
        <taxon>Nematoda</taxon>
        <taxon>Chromadorea</taxon>
        <taxon>Rhabditida</taxon>
        <taxon>Tylenchina</taxon>
        <taxon>Cephalobomorpha</taxon>
        <taxon>Cephaloboidea</taxon>
        <taxon>Cephalobidae</taxon>
        <taxon>Acrobeloides</taxon>
    </lineage>
</organism>
<feature type="compositionally biased region" description="Low complexity" evidence="1">
    <location>
        <begin position="169"/>
        <end position="205"/>
    </location>
</feature>
<feature type="region of interest" description="Disordered" evidence="1">
    <location>
        <begin position="104"/>
        <end position="138"/>
    </location>
</feature>
<protein>
    <submittedName>
        <fullName evidence="3">Uncharacterized protein</fullName>
    </submittedName>
</protein>
<feature type="compositionally biased region" description="Polar residues" evidence="1">
    <location>
        <begin position="258"/>
        <end position="298"/>
    </location>
</feature>
<proteinExistence type="predicted"/>
<keyword evidence="2" id="KW-1185">Reference proteome</keyword>
<feature type="compositionally biased region" description="Low complexity" evidence="1">
    <location>
        <begin position="241"/>
        <end position="257"/>
    </location>
</feature>
<feature type="region of interest" description="Disordered" evidence="1">
    <location>
        <begin position="241"/>
        <end position="298"/>
    </location>
</feature>
<feature type="region of interest" description="Disordered" evidence="1">
    <location>
        <begin position="158"/>
        <end position="205"/>
    </location>
</feature>
<dbReference type="Proteomes" id="UP000887540">
    <property type="component" value="Unplaced"/>
</dbReference>
<dbReference type="WBParaSite" id="ACRNAN_scaffold10920.g11631.t1">
    <property type="protein sequence ID" value="ACRNAN_scaffold10920.g11631.t1"/>
    <property type="gene ID" value="ACRNAN_scaffold10920.g11631"/>
</dbReference>
<feature type="region of interest" description="Disordered" evidence="1">
    <location>
        <begin position="541"/>
        <end position="568"/>
    </location>
</feature>
<feature type="compositionally biased region" description="Polar residues" evidence="1">
    <location>
        <begin position="104"/>
        <end position="113"/>
    </location>
</feature>
<feature type="compositionally biased region" description="Polar residues" evidence="1">
    <location>
        <begin position="158"/>
        <end position="168"/>
    </location>
</feature>
<accession>A0A914CI41</accession>
<feature type="compositionally biased region" description="Low complexity" evidence="1">
    <location>
        <begin position="602"/>
        <end position="622"/>
    </location>
</feature>
<reference evidence="3" key="1">
    <citation type="submission" date="2022-11" db="UniProtKB">
        <authorList>
            <consortium name="WormBaseParasite"/>
        </authorList>
    </citation>
    <scope>IDENTIFICATION</scope>
</reference>
<dbReference type="AlphaFoldDB" id="A0A914CI41"/>
<evidence type="ECO:0000313" key="2">
    <source>
        <dbReference type="Proteomes" id="UP000887540"/>
    </source>
</evidence>
<name>A0A914CI41_9BILA</name>
<sequence length="759" mass="82377">MLISFAIDIPNIYLWMESNAYICDTGSALDPDTPVFLNEPDSERFDCKFLCGNPLKTGRACARKPSQPDTHHPTCHLVPQICLREFFNQYLIIRLLENIAEPSTSTTPRLESSESQENEVNDVSFAEESTTQENRLFTSSSVASTLPVLSTIHELVPTSTTAVSSTNAPTTRTQTPPQITTLEVTTEKSTTSTASTTTTTNEVTSSIVTSRAPFTSSSDHVSQTSLLPHSIVVTSTPNSVISSQSSTFSSQPSTPNSAFSTQSSTLNSVFSTQSSTPNPAFSSQSSTPNSAFSTQSSTPNSAFSSQSSTLNSVFSSKSSTSNSAFSTQSSTLNSVFSSQSSTPNSAFSSQSRTVTKSVEPIKFSTLFRSAQSIPARTNNAIVPTVSFQPRAVVKSIEINEPAIVATLSTHAPITLQTTTPTRTSPETSLRSAAPFTSFPDHVSQTSLPPHSIVETSTLNSAFSSQPRTVTKSVDSTKFSVASSILFRSTQSIPTRANHFSIPRANHAIVPTFSFQPRAVVKSVEINEQAIVATLSTHAPIRFQTTTTPTRTSPKTSSRSVPSTPGAPVFSVNQQEVIGKSFGVERFQLSNIISTNSPKTVGATSTQTPSRTTTSTQASRISSKPPLNAQSAIPRRQFFLFIQPDEKPLRLRENILATLKPQNSTPRNQAAEDTQQNFHSRLRFRDNTPTSISNEESMIHNPDPNFDTICVDKGLTVDQQIHEEMKNIMLNQLPRILSKPSCIQHVVKQKESIQFMMKLV</sequence>
<feature type="compositionally biased region" description="Polar residues" evidence="1">
    <location>
        <begin position="127"/>
        <end position="138"/>
    </location>
</feature>
<evidence type="ECO:0000256" key="1">
    <source>
        <dbReference type="SAM" id="MobiDB-lite"/>
    </source>
</evidence>
<evidence type="ECO:0000313" key="3">
    <source>
        <dbReference type="WBParaSite" id="ACRNAN_scaffold10920.g11631.t1"/>
    </source>
</evidence>